<dbReference type="EMBL" id="MZMT01000035">
    <property type="protein sequence ID" value="PIO43837.1"/>
    <property type="molecule type" value="Genomic_DNA"/>
</dbReference>
<protein>
    <submittedName>
        <fullName evidence="4">Mannose-1-phosphate guanylyltransferase</fullName>
    </submittedName>
</protein>
<keyword evidence="2 4" id="KW-0548">Nucleotidyltransferase</keyword>
<comment type="caution">
    <text evidence="4">The sequence shown here is derived from an EMBL/GenBank/DDBJ whole genome shotgun (WGS) entry which is preliminary data.</text>
</comment>
<evidence type="ECO:0000259" key="3">
    <source>
        <dbReference type="Pfam" id="PF00483"/>
    </source>
</evidence>
<reference evidence="4 5" key="1">
    <citation type="journal article" date="2017" name="Int J Environ Stud">
        <title>Does the Miocene-Pliocene relict legume Oxytropis triphylla form nitrogen-fixing nodules with a combination of bacterial strains?</title>
        <authorList>
            <person name="Safronova V."/>
            <person name="Belimov A."/>
            <person name="Sazanova A."/>
            <person name="Kuznetsova I."/>
            <person name="Popova J."/>
            <person name="Andronov E."/>
            <person name="Verkhozina A."/>
            <person name="Tikhonovich I."/>
        </authorList>
    </citation>
    <scope>NUCLEOTIDE SEQUENCE [LARGE SCALE GENOMIC DNA]</scope>
    <source>
        <strain evidence="4 5">Tri-38</strain>
    </source>
</reference>
<dbReference type="Pfam" id="PF00483">
    <property type="entry name" value="NTP_transferase"/>
    <property type="match status" value="1"/>
</dbReference>
<evidence type="ECO:0000313" key="4">
    <source>
        <dbReference type="EMBL" id="PIO43837.1"/>
    </source>
</evidence>
<feature type="domain" description="Nucleotidyl transferase" evidence="3">
    <location>
        <begin position="7"/>
        <end position="232"/>
    </location>
</feature>
<dbReference type="SUPFAM" id="SSF53448">
    <property type="entry name" value="Nucleotide-diphospho-sugar transferases"/>
    <property type="match status" value="1"/>
</dbReference>
<evidence type="ECO:0000256" key="2">
    <source>
        <dbReference type="ARBA" id="ARBA00022695"/>
    </source>
</evidence>
<accession>A0A2N9VWG9</accession>
<dbReference type="InterPro" id="IPR029044">
    <property type="entry name" value="Nucleotide-diphossugar_trans"/>
</dbReference>
<dbReference type="AlphaFoldDB" id="A0A2N9VWG9"/>
<name>A0A2N9VWG9_9HYPH</name>
<dbReference type="InterPro" id="IPR005835">
    <property type="entry name" value="NTP_transferase_dom"/>
</dbReference>
<evidence type="ECO:0000313" key="5">
    <source>
        <dbReference type="Proteomes" id="UP000232163"/>
    </source>
</evidence>
<dbReference type="Proteomes" id="UP000232163">
    <property type="component" value="Unassembled WGS sequence"/>
</dbReference>
<dbReference type="RefSeq" id="WP_100000810.1">
    <property type="nucleotide sequence ID" value="NZ_CP017940.1"/>
</dbReference>
<keyword evidence="1 4" id="KW-0808">Transferase</keyword>
<gene>
    <name evidence="4" type="ORF">B5P45_14705</name>
</gene>
<dbReference type="CDD" id="cd06422">
    <property type="entry name" value="NTP_transferase_like_1"/>
    <property type="match status" value="1"/>
</dbReference>
<proteinExistence type="predicted"/>
<dbReference type="OrthoDB" id="9788272at2"/>
<dbReference type="GO" id="GO:0016779">
    <property type="term" value="F:nucleotidyltransferase activity"/>
    <property type="evidence" value="ECO:0007669"/>
    <property type="project" value="UniProtKB-KW"/>
</dbReference>
<dbReference type="PANTHER" id="PTHR43584:SF8">
    <property type="entry name" value="N-ACETYLMURAMATE ALPHA-1-PHOSPHATE URIDYLYLTRANSFERASE"/>
    <property type="match status" value="1"/>
</dbReference>
<dbReference type="PANTHER" id="PTHR43584">
    <property type="entry name" value="NUCLEOTIDYL TRANSFERASE"/>
    <property type="match status" value="1"/>
</dbReference>
<dbReference type="InterPro" id="IPR050065">
    <property type="entry name" value="GlmU-like"/>
</dbReference>
<keyword evidence="5" id="KW-1185">Reference proteome</keyword>
<sequence>MTSPRTAMVLAAGLGKRMAPITDTMPKPLVKVAGKRLIDWGLDALENAGVERAIVNTHYLADQLDMHLATRKTPAILVSDERKELLDSAGGIINALPQIGSDPFFVINADTFWIDGGRPNLVLLAEGWDDARMDILLMIAAKGQATGYDGRGDFNMSAEGRLRRLEAGETSPYIYAGAAIVHPRIFAGAPAGKASLNRYFDAAIAADRLYGLPMNGLWLTVGTPGAIGEAEAAIATAGQGIHG</sequence>
<evidence type="ECO:0000256" key="1">
    <source>
        <dbReference type="ARBA" id="ARBA00022679"/>
    </source>
</evidence>
<dbReference type="KEGG" id="pht:BLM14_18710"/>
<dbReference type="Gene3D" id="3.90.550.10">
    <property type="entry name" value="Spore Coat Polysaccharide Biosynthesis Protein SpsA, Chain A"/>
    <property type="match status" value="1"/>
</dbReference>
<organism evidence="4 5">
    <name type="scientific">Phyllobacterium zundukense</name>
    <dbReference type="NCBI Taxonomy" id="1867719"/>
    <lineage>
        <taxon>Bacteria</taxon>
        <taxon>Pseudomonadati</taxon>
        <taxon>Pseudomonadota</taxon>
        <taxon>Alphaproteobacteria</taxon>
        <taxon>Hyphomicrobiales</taxon>
        <taxon>Phyllobacteriaceae</taxon>
        <taxon>Phyllobacterium</taxon>
    </lineage>
</organism>